<comment type="caution">
    <text evidence="2">The sequence shown here is derived from an EMBL/GenBank/DDBJ whole genome shotgun (WGS) entry which is preliminary data.</text>
</comment>
<dbReference type="EMBL" id="JAFIMR010000041">
    <property type="protein sequence ID" value="KAI1857110.1"/>
    <property type="molecule type" value="Genomic_DNA"/>
</dbReference>
<protein>
    <submittedName>
        <fullName evidence="2">Uncharacterized protein</fullName>
    </submittedName>
</protein>
<feature type="compositionally biased region" description="Basic and acidic residues" evidence="1">
    <location>
        <begin position="422"/>
        <end position="432"/>
    </location>
</feature>
<feature type="compositionally biased region" description="Pro residues" evidence="1">
    <location>
        <begin position="105"/>
        <end position="123"/>
    </location>
</feature>
<feature type="compositionally biased region" description="Low complexity" evidence="1">
    <location>
        <begin position="23"/>
        <end position="44"/>
    </location>
</feature>
<feature type="compositionally biased region" description="Pro residues" evidence="1">
    <location>
        <begin position="232"/>
        <end position="244"/>
    </location>
</feature>
<accession>A0A9Q0AHN3</accession>
<feature type="compositionally biased region" description="Polar residues" evidence="1">
    <location>
        <begin position="202"/>
        <end position="214"/>
    </location>
</feature>
<dbReference type="AlphaFoldDB" id="A0A9Q0AHN3"/>
<feature type="region of interest" description="Disordered" evidence="1">
    <location>
        <begin position="14"/>
        <end position="268"/>
    </location>
</feature>
<evidence type="ECO:0000256" key="1">
    <source>
        <dbReference type="SAM" id="MobiDB-lite"/>
    </source>
</evidence>
<sequence>MDWCYDSPPVYFPSEPFPPQPELQPEQPAAPGLGGVSAPVYFPSAPFPPQPEPQVERPAAPGLGGMSAQVYFPSTPFPPAPEPEPEQPVVSGLGGVSAPLYFPSAPLPPLEPQPEPQPEPEQPVVPGGGSTPVYFPSTPFPPAPEPEQPVVSGSGGAYTPAYSPSVPFPPPAPQSRPELVVPIFSGFGGVSAPAPGPRTEPDVQTTLPGISGVSTPAPAPPSAPAFVFSDPPETPAPAAAPPSAPTFVFTDPPKAPAPAPSVAPPSADPFRFNLAAHLEEEQARWRNVASRSKEGREFWKRKGYDEIAEFAEEPPEDPDYNREVAAARIVVDRHRRAVAALPALPAAVVVDGSQFKEELKETAPAAVLANRRIGTPKKPCPLSPELPSSDDEGFGGGLGATAQVGSIPTLHYHAVYTPTPPPRDHSQYRSRH</sequence>
<keyword evidence="3" id="KW-1185">Reference proteome</keyword>
<evidence type="ECO:0000313" key="3">
    <source>
        <dbReference type="Proteomes" id="UP000829685"/>
    </source>
</evidence>
<dbReference type="Proteomes" id="UP000829685">
    <property type="component" value="Unassembled WGS sequence"/>
</dbReference>
<feature type="region of interest" description="Disordered" evidence="1">
    <location>
        <begin position="376"/>
        <end position="402"/>
    </location>
</feature>
<proteinExistence type="predicted"/>
<evidence type="ECO:0000313" key="2">
    <source>
        <dbReference type="EMBL" id="KAI1857110.1"/>
    </source>
</evidence>
<feature type="compositionally biased region" description="Pro residues" evidence="1">
    <location>
        <begin position="253"/>
        <end position="267"/>
    </location>
</feature>
<organism evidence="2 3">
    <name type="scientific">Neoarthrinium moseri</name>
    <dbReference type="NCBI Taxonomy" id="1658444"/>
    <lineage>
        <taxon>Eukaryota</taxon>
        <taxon>Fungi</taxon>
        <taxon>Dikarya</taxon>
        <taxon>Ascomycota</taxon>
        <taxon>Pezizomycotina</taxon>
        <taxon>Sordariomycetes</taxon>
        <taxon>Xylariomycetidae</taxon>
        <taxon>Amphisphaeriales</taxon>
        <taxon>Apiosporaceae</taxon>
        <taxon>Neoarthrinium</taxon>
    </lineage>
</organism>
<name>A0A9Q0AHN3_9PEZI</name>
<gene>
    <name evidence="2" type="ORF">JX265_011311</name>
</gene>
<feature type="compositionally biased region" description="Pro residues" evidence="1">
    <location>
        <begin position="138"/>
        <end position="147"/>
    </location>
</feature>
<reference evidence="2" key="1">
    <citation type="submission" date="2021-03" db="EMBL/GenBank/DDBJ databases">
        <title>Revisited historic fungal species revealed as producer of novel bioactive compounds through whole genome sequencing and comparative genomics.</title>
        <authorList>
            <person name="Vignolle G.A."/>
            <person name="Hochenegger N."/>
            <person name="Mach R.L."/>
            <person name="Mach-Aigner A.R."/>
            <person name="Javad Rahimi M."/>
            <person name="Salim K.A."/>
            <person name="Chan C.M."/>
            <person name="Lim L.B.L."/>
            <person name="Cai F."/>
            <person name="Druzhinina I.S."/>
            <person name="U'Ren J.M."/>
            <person name="Derntl C."/>
        </authorList>
    </citation>
    <scope>NUCLEOTIDE SEQUENCE</scope>
    <source>
        <strain evidence="2">TUCIM 5799</strain>
    </source>
</reference>
<feature type="region of interest" description="Disordered" evidence="1">
    <location>
        <begin position="413"/>
        <end position="432"/>
    </location>
</feature>